<name>A0A158DQW5_9BURK</name>
<keyword evidence="3" id="KW-1185">Reference proteome</keyword>
<evidence type="ECO:0000313" key="3">
    <source>
        <dbReference type="Proteomes" id="UP000054870"/>
    </source>
</evidence>
<feature type="compositionally biased region" description="Polar residues" evidence="1">
    <location>
        <begin position="1"/>
        <end position="12"/>
    </location>
</feature>
<organism evidence="2 3">
    <name type="scientific">Caballeronia catudaia</name>
    <dbReference type="NCBI Taxonomy" id="1777136"/>
    <lineage>
        <taxon>Bacteria</taxon>
        <taxon>Pseudomonadati</taxon>
        <taxon>Pseudomonadota</taxon>
        <taxon>Betaproteobacteria</taxon>
        <taxon>Burkholderiales</taxon>
        <taxon>Burkholderiaceae</taxon>
        <taxon>Caballeronia</taxon>
    </lineage>
</organism>
<accession>A0A158DQW5</accession>
<feature type="region of interest" description="Disordered" evidence="1">
    <location>
        <begin position="1"/>
        <end position="44"/>
    </location>
</feature>
<reference evidence="2" key="1">
    <citation type="submission" date="2016-01" db="EMBL/GenBank/DDBJ databases">
        <authorList>
            <person name="Peeters C."/>
        </authorList>
    </citation>
    <scope>NUCLEOTIDE SEQUENCE [LARGE SCALE GENOMIC DNA]</scope>
    <source>
        <strain evidence="2">LMG 29318</strain>
    </source>
</reference>
<comment type="caution">
    <text evidence="2">The sequence shown here is derived from an EMBL/GenBank/DDBJ whole genome shotgun (WGS) entry which is preliminary data.</text>
</comment>
<protein>
    <submittedName>
        <fullName evidence="2">Uncharacterized protein</fullName>
    </submittedName>
</protein>
<proteinExistence type="predicted"/>
<sequence length="193" mass="19986">MPAAASQTSTLTDGLRAPSDSLTPSSRTFGGGEPILSGPYDPSRQEALLKAARSARASAVGDGDGRSGGFDWLGAAEAAAGALLGGTASGDDSGDSMLKSFTDGDADDGGSLLDDALPFEYVPAMPGDDVLDLAGADGRPGNNQAQNKQTNDVARILRLTPDQAQQLHYELGSEPPMGFHEIMERAKDMFNLW</sequence>
<gene>
    <name evidence="2" type="ORF">AWB75_07059</name>
</gene>
<evidence type="ECO:0000256" key="1">
    <source>
        <dbReference type="SAM" id="MobiDB-lite"/>
    </source>
</evidence>
<dbReference type="Proteomes" id="UP000054870">
    <property type="component" value="Unassembled WGS sequence"/>
</dbReference>
<dbReference type="AlphaFoldDB" id="A0A158DQW5"/>
<evidence type="ECO:0000313" key="2">
    <source>
        <dbReference type="EMBL" id="SAK96893.1"/>
    </source>
</evidence>
<dbReference type="EMBL" id="FCOF02000091">
    <property type="protein sequence ID" value="SAK96893.1"/>
    <property type="molecule type" value="Genomic_DNA"/>
</dbReference>